<comment type="caution">
    <text evidence="2">The sequence shown here is derived from an EMBL/GenBank/DDBJ whole genome shotgun (WGS) entry which is preliminary data.</text>
</comment>
<gene>
    <name evidence="2" type="ORF">V5799_017308</name>
</gene>
<dbReference type="EMBL" id="JARKHS020007747">
    <property type="protein sequence ID" value="KAK8781349.1"/>
    <property type="molecule type" value="Genomic_DNA"/>
</dbReference>
<feature type="region of interest" description="Disordered" evidence="1">
    <location>
        <begin position="14"/>
        <end position="79"/>
    </location>
</feature>
<feature type="non-terminal residue" evidence="2">
    <location>
        <position position="79"/>
    </location>
</feature>
<protein>
    <submittedName>
        <fullName evidence="2">Uncharacterized protein</fullName>
    </submittedName>
</protein>
<evidence type="ECO:0000256" key="1">
    <source>
        <dbReference type="SAM" id="MobiDB-lite"/>
    </source>
</evidence>
<name>A0AAQ4F2U8_AMBAM</name>
<reference evidence="2 3" key="1">
    <citation type="journal article" date="2023" name="Arcadia Sci">
        <title>De novo assembly of a long-read Amblyomma americanum tick genome.</title>
        <authorList>
            <person name="Chou S."/>
            <person name="Poskanzer K.E."/>
            <person name="Rollins M."/>
            <person name="Thuy-Boun P.S."/>
        </authorList>
    </citation>
    <scope>NUCLEOTIDE SEQUENCE [LARGE SCALE GENOMIC DNA]</scope>
    <source>
        <strain evidence="2">F_SG_1</strain>
        <tissue evidence="2">Salivary glands</tissue>
    </source>
</reference>
<accession>A0AAQ4F2U8</accession>
<feature type="compositionally biased region" description="Basic and acidic residues" evidence="1">
    <location>
        <begin position="68"/>
        <end position="79"/>
    </location>
</feature>
<organism evidence="2 3">
    <name type="scientific">Amblyomma americanum</name>
    <name type="common">Lone star tick</name>
    <dbReference type="NCBI Taxonomy" id="6943"/>
    <lineage>
        <taxon>Eukaryota</taxon>
        <taxon>Metazoa</taxon>
        <taxon>Ecdysozoa</taxon>
        <taxon>Arthropoda</taxon>
        <taxon>Chelicerata</taxon>
        <taxon>Arachnida</taxon>
        <taxon>Acari</taxon>
        <taxon>Parasitiformes</taxon>
        <taxon>Ixodida</taxon>
        <taxon>Ixodoidea</taxon>
        <taxon>Ixodidae</taxon>
        <taxon>Amblyomminae</taxon>
        <taxon>Amblyomma</taxon>
    </lineage>
</organism>
<proteinExistence type="predicted"/>
<evidence type="ECO:0000313" key="2">
    <source>
        <dbReference type="EMBL" id="KAK8781349.1"/>
    </source>
</evidence>
<keyword evidence="3" id="KW-1185">Reference proteome</keyword>
<dbReference type="Proteomes" id="UP001321473">
    <property type="component" value="Unassembled WGS sequence"/>
</dbReference>
<dbReference type="AlphaFoldDB" id="A0AAQ4F2U8"/>
<evidence type="ECO:0000313" key="3">
    <source>
        <dbReference type="Proteomes" id="UP001321473"/>
    </source>
</evidence>
<sequence>MAVRRLIDRYVYGEERLGHQTQLGASAPSWRGRGRCQHHDRDAGRGLRTPLAPRDHSATGSPRMGRTTAHEGEPELGKD</sequence>